<dbReference type="RefSeq" id="WP_027841321.1">
    <property type="nucleotide sequence ID" value="NZ_LMTZ01000162.1"/>
</dbReference>
<name>A0A0V7ZC70_9CYAN</name>
<protein>
    <recommendedName>
        <fullName evidence="3">ADP-ribosylglycohydrolase</fullName>
    </recommendedName>
</protein>
<dbReference type="InterPro" id="IPR036705">
    <property type="entry name" value="Ribosyl_crysJ1_sf"/>
</dbReference>
<accession>A0A0V7ZC70</accession>
<dbReference type="Gene3D" id="1.10.4080.10">
    <property type="entry name" value="ADP-ribosylation/Crystallin J1"/>
    <property type="match status" value="1"/>
</dbReference>
<keyword evidence="2" id="KW-1185">Reference proteome</keyword>
<dbReference type="EMBL" id="LMTZ01000162">
    <property type="protein sequence ID" value="KST62115.1"/>
    <property type="molecule type" value="Genomic_DNA"/>
</dbReference>
<comment type="caution">
    <text evidence="1">The sequence shown here is derived from an EMBL/GenBank/DDBJ whole genome shotgun (WGS) entry which is preliminary data.</text>
</comment>
<evidence type="ECO:0000313" key="1">
    <source>
        <dbReference type="EMBL" id="KST62115.1"/>
    </source>
</evidence>
<dbReference type="AlphaFoldDB" id="A0A0V7ZC70"/>
<organism evidence="1 2">
    <name type="scientific">Mastigocoleus testarum BC008</name>
    <dbReference type="NCBI Taxonomy" id="371196"/>
    <lineage>
        <taxon>Bacteria</taxon>
        <taxon>Bacillati</taxon>
        <taxon>Cyanobacteriota</taxon>
        <taxon>Cyanophyceae</taxon>
        <taxon>Nostocales</taxon>
        <taxon>Hapalosiphonaceae</taxon>
        <taxon>Mastigocoleus</taxon>
    </lineage>
</organism>
<dbReference type="SUPFAM" id="SSF101478">
    <property type="entry name" value="ADP-ribosylglycohydrolase"/>
    <property type="match status" value="1"/>
</dbReference>
<proteinExistence type="predicted"/>
<reference evidence="1 2" key="1">
    <citation type="journal article" date="2015" name="Genome Announc.">
        <title>Draft Genome of the Euendolithic (true boring) Cyanobacterium Mastigocoleus testarum strain BC008.</title>
        <authorList>
            <person name="Guida B.S."/>
            <person name="Garcia-Pichel F."/>
        </authorList>
    </citation>
    <scope>NUCLEOTIDE SEQUENCE [LARGE SCALE GENOMIC DNA]</scope>
    <source>
        <strain evidence="1 2">BC008</strain>
    </source>
</reference>
<dbReference type="Proteomes" id="UP000053372">
    <property type="component" value="Unassembled WGS sequence"/>
</dbReference>
<gene>
    <name evidence="1" type="ORF">BC008_37325</name>
</gene>
<sequence length="297" mass="32843">MRYPLANRFRAALLGALIGENLAVSGGKRELAYDIWWYEIIVSSIQSLLDLGKFDVEHWSDRVGKKWYSCEPGNSILNAAIIATLPVTLFFHEDKLKLRDNLLKALSIWDNYPGVRDAALAVNYVVGQSFNENLSWETLIPQTVDFIGDTSTKLPQKLLQIDNSIVDIVLSENLEAESEEGCKSITAVLLGFYYFISSPEDFRLCILRASRNPYCGAEIISGILSGTYNGTLGIPVNWQITQSNLNIASSPLTSSFQMLELADALIAVWSGVYELGLHSSTLEKKLAIAAPSVIQCN</sequence>
<evidence type="ECO:0008006" key="3">
    <source>
        <dbReference type="Google" id="ProtNLM"/>
    </source>
</evidence>
<evidence type="ECO:0000313" key="2">
    <source>
        <dbReference type="Proteomes" id="UP000053372"/>
    </source>
</evidence>
<dbReference type="OrthoDB" id="574287at2"/>